<dbReference type="Proteomes" id="UP000031030">
    <property type="component" value="Unassembled WGS sequence"/>
</dbReference>
<feature type="transmembrane region" description="Helical" evidence="2">
    <location>
        <begin position="442"/>
        <end position="466"/>
    </location>
</feature>
<feature type="transmembrane region" description="Helical" evidence="2">
    <location>
        <begin position="1144"/>
        <end position="1164"/>
    </location>
</feature>
<feature type="transmembrane region" description="Helical" evidence="2">
    <location>
        <begin position="875"/>
        <end position="894"/>
    </location>
</feature>
<feature type="transmembrane region" description="Helical" evidence="2">
    <location>
        <begin position="1437"/>
        <end position="1459"/>
    </location>
</feature>
<feature type="transmembrane region" description="Helical" evidence="2">
    <location>
        <begin position="1398"/>
        <end position="1417"/>
    </location>
</feature>
<feature type="transmembrane region" description="Helical" evidence="2">
    <location>
        <begin position="252"/>
        <end position="269"/>
    </location>
</feature>
<feature type="transmembrane region" description="Helical" evidence="2">
    <location>
        <begin position="743"/>
        <end position="762"/>
    </location>
</feature>
<organism evidence="3 4">
    <name type="scientific">Microbacterium mangrovi</name>
    <dbReference type="NCBI Taxonomy" id="1348253"/>
    <lineage>
        <taxon>Bacteria</taxon>
        <taxon>Bacillati</taxon>
        <taxon>Actinomycetota</taxon>
        <taxon>Actinomycetes</taxon>
        <taxon>Micrococcales</taxon>
        <taxon>Microbacteriaceae</taxon>
        <taxon>Microbacterium</taxon>
    </lineage>
</organism>
<feature type="transmembrane region" description="Helical" evidence="2">
    <location>
        <begin position="932"/>
        <end position="952"/>
    </location>
</feature>
<feature type="transmembrane region" description="Helical" evidence="2">
    <location>
        <begin position="278"/>
        <end position="298"/>
    </location>
</feature>
<feature type="transmembrane region" description="Helical" evidence="2">
    <location>
        <begin position="304"/>
        <end position="323"/>
    </location>
</feature>
<keyword evidence="2" id="KW-0812">Transmembrane</keyword>
<evidence type="ECO:0008006" key="5">
    <source>
        <dbReference type="Google" id="ProtNLM"/>
    </source>
</evidence>
<feature type="transmembrane region" description="Helical" evidence="2">
    <location>
        <begin position="1602"/>
        <end position="1622"/>
    </location>
</feature>
<feature type="transmembrane region" description="Helical" evidence="2">
    <location>
        <begin position="794"/>
        <end position="812"/>
    </location>
</feature>
<feature type="transmembrane region" description="Helical" evidence="2">
    <location>
        <begin position="1079"/>
        <end position="1098"/>
    </location>
</feature>
<feature type="transmembrane region" description="Helical" evidence="2">
    <location>
        <begin position="1497"/>
        <end position="1519"/>
    </location>
</feature>
<feature type="transmembrane region" description="Helical" evidence="2">
    <location>
        <begin position="411"/>
        <end position="430"/>
    </location>
</feature>
<feature type="compositionally biased region" description="Basic and acidic residues" evidence="1">
    <location>
        <begin position="87"/>
        <end position="109"/>
    </location>
</feature>
<protein>
    <recommendedName>
        <fullName evidence="5">DUF2157 domain-containing protein</fullName>
    </recommendedName>
</protein>
<feature type="transmembrane region" description="Helical" evidence="2">
    <location>
        <begin position="330"/>
        <end position="348"/>
    </location>
</feature>
<feature type="transmembrane region" description="Helical" evidence="2">
    <location>
        <begin position="383"/>
        <end position="405"/>
    </location>
</feature>
<keyword evidence="4" id="KW-1185">Reference proteome</keyword>
<evidence type="ECO:0000313" key="4">
    <source>
        <dbReference type="Proteomes" id="UP000031030"/>
    </source>
</evidence>
<dbReference type="InterPro" id="IPR058062">
    <property type="entry name" value="SCO7613_C"/>
</dbReference>
<feature type="transmembrane region" description="Helical" evidence="2">
    <location>
        <begin position="1217"/>
        <end position="1236"/>
    </location>
</feature>
<dbReference type="NCBIfam" id="NF047321">
    <property type="entry name" value="SCO7613_CTERM"/>
    <property type="match status" value="1"/>
</dbReference>
<feature type="transmembrane region" description="Helical" evidence="2">
    <location>
        <begin position="1526"/>
        <end position="1547"/>
    </location>
</feature>
<keyword evidence="2" id="KW-0472">Membrane</keyword>
<feature type="transmembrane region" description="Helical" evidence="2">
    <location>
        <begin position="712"/>
        <end position="731"/>
    </location>
</feature>
<dbReference type="STRING" id="1348253.LK09_16155"/>
<dbReference type="PANTHER" id="PTHR37471:SF1">
    <property type="entry name" value="AB HYDROLASE-1 DOMAIN-CONTAINING PROTEIN"/>
    <property type="match status" value="1"/>
</dbReference>
<accession>A0A0B1ZY63</accession>
<dbReference type="EMBL" id="JTDK01000016">
    <property type="protein sequence ID" value="KHK96170.1"/>
    <property type="molecule type" value="Genomic_DNA"/>
</dbReference>
<feature type="transmembrane region" description="Helical" evidence="2">
    <location>
        <begin position="818"/>
        <end position="837"/>
    </location>
</feature>
<feature type="transmembrane region" description="Helical" evidence="2">
    <location>
        <begin position="486"/>
        <end position="512"/>
    </location>
</feature>
<feature type="transmembrane region" description="Helical" evidence="2">
    <location>
        <begin position="849"/>
        <end position="869"/>
    </location>
</feature>
<feature type="region of interest" description="Disordered" evidence="1">
    <location>
        <begin position="87"/>
        <end position="114"/>
    </location>
</feature>
<feature type="transmembrane region" description="Helical" evidence="2">
    <location>
        <begin position="1176"/>
        <end position="1197"/>
    </location>
</feature>
<feature type="transmembrane region" description="Helical" evidence="2">
    <location>
        <begin position="1243"/>
        <end position="1264"/>
    </location>
</feature>
<feature type="transmembrane region" description="Helical" evidence="2">
    <location>
        <begin position="994"/>
        <end position="1013"/>
    </location>
</feature>
<feature type="transmembrane region" description="Helical" evidence="2">
    <location>
        <begin position="1045"/>
        <end position="1067"/>
    </location>
</feature>
<sequence length="1693" mass="169646">MSDSLGGSGAATVMPPQWPADPTAFADTAKCPICFTPISTMVCAVCGLDVRMPGLAPVLEAGRSIQRLVGERTEMLVSVRTQQALRDAHTAAVRREQEAARRREDERQAAEQAEAAARAEAARVAAPAPEAAAAPSAAAPAPAPAPADEPRPRAFAHRFSMQFTILSVGVILTSVAAVVFLFWAYLVASLEVRSLIIAVGSIGVLALAWFLRRRGLIVTGEGVGIVAIVLLLLDVWIVRANDAFGSGTIDEAAYYGGTALILAAALAAARRLTGLRSAGYAAAGLAPIGAALFASSFAPEQGSTRFWVGGLAALLVGVAARLLPRSRPATVMTVESGVLGLGAVLGAADALPDLPWHALLTLGVAAGMWGALIAAVPVRARRLRVVCAVVAGGAAALAPVVAATQELALEAGAWVAPAGAGLVTAGIAALRGRIRPNVGGGAVLSAAVVTTIAALPGLLLGVLRAVTVAAAPAGGWLVGGDGAPASYGPVVTGAAAAVAPLAVAVAAGASLFVRRRLGAVPWLPALFLAWAALAAATYPDPALSATADVAIAVVSLGLATRLHGPGLRVVLTTAEMLAGILLLAIAWTDAALFLPTTTAFVAVGVVGAALAPRVWPSASGMPARAIHLAIASAVLCVSAAAVPLWAPAARITLVEPWTSAGPWLVLGSAGVLAAALAVRPLDRVATWAVSAPALLGAAAGLATAATSPASASGAWVPTLVLTVVCGVGVTVDRRSHLRTCLAALLPIAAAVTVWHVLPLLAIDRGLRWVAVSAVALVLTASALLIRVPAGRSTAVALFSSSALVGAAAIAGAAGAPQAWLVVLLAAPIPYLIASIDGEPTAGTSPWRHLAWLTPVLGLVALWTALHQAGAGAVEAYTIPTAAVVSAIAVVLAFRRPAAADPSAARFAGRSALAWTGAGVAVLPSVVAGAESSLRAVLTVCAGVLLLALSPWFATRWRGIPVRLIAVTAGGVAVAGAATVHGVALAMHGDWPADVWAAAALVGGLAAAALAARIAAVPSRVAGAGAGAASLLSAAPPAVLCLHPSVPMWMLLAPIVVLGVVHAATALPTLWPLDAAASRWASLTSVVGLGAVSIAVSGIDPFDPVSILVGASLVTAGILGGRTWLAWTGAAITVLPSVAASDHPALRPLLLVAAAAVVFGVSRWIPRRVGSVPVRTIALAAATGAAVGAAAVRGLAVAADPALVAAEPWAGMPWAAEVWAAIVLVGGLVGAVLLDRLGEVRADVAPWVASSAIAVATLPVLVLLAHGTQPLAVVLPPLLTLAALRVAVCIPGRRPWSHPLVGATAVAASAVVGAVILLLDHIDPFDLVTVTVGASVLVGGALSGRAAAVWAGAAVAVVPSALAGGDSALRPVVLAGVGIALIVAIPWIPRLFRRTPLRLIALCSALTASTGAAAIRAIELGGEAQSGASSSVLPGIAIPVTVAIGAWAAFALAAGLWAVIRRQRHTVTNARLDAALASAVVVASAVPVLLSTDLPRPVLLALAPVVILGMLHVLTALPGIPPLAHRLTVWTVLVTLLVTAGVTMLAGVVDPVDLVTVVAGAAMTTAGAVRMRRDPSLHSWPALGAGLSVLLVPSLVADFGDPQTWRLVSLGVVAFALMLVGVFARLQAPFLLGAGVLAVHGINQLWPMIALAYAQVWWWLWLAIAGVILIVIAATYERQLRFAKRVIGTVAALR</sequence>
<feature type="transmembrane region" description="Helical" evidence="2">
    <location>
        <begin position="964"/>
        <end position="988"/>
    </location>
</feature>
<evidence type="ECO:0000256" key="1">
    <source>
        <dbReference type="SAM" id="MobiDB-lite"/>
    </source>
</evidence>
<feature type="transmembrane region" description="Helical" evidence="2">
    <location>
        <begin position="354"/>
        <end position="376"/>
    </location>
</feature>
<feature type="transmembrane region" description="Helical" evidence="2">
    <location>
        <begin position="660"/>
        <end position="678"/>
    </location>
</feature>
<evidence type="ECO:0000313" key="3">
    <source>
        <dbReference type="EMBL" id="KHK96170.1"/>
    </source>
</evidence>
<keyword evidence="2" id="KW-1133">Transmembrane helix</keyword>
<feature type="transmembrane region" description="Helical" evidence="2">
    <location>
        <begin position="1370"/>
        <end position="1391"/>
    </location>
</feature>
<gene>
    <name evidence="3" type="ORF">LK09_16155</name>
</gene>
<feature type="transmembrane region" description="Helical" evidence="2">
    <location>
        <begin position="593"/>
        <end position="614"/>
    </location>
</feature>
<feature type="transmembrane region" description="Helical" evidence="2">
    <location>
        <begin position="542"/>
        <end position="560"/>
    </location>
</feature>
<feature type="transmembrane region" description="Helical" evidence="2">
    <location>
        <begin position="626"/>
        <end position="648"/>
    </location>
</feature>
<feature type="transmembrane region" description="Helical" evidence="2">
    <location>
        <begin position="567"/>
        <end position="587"/>
    </location>
</feature>
<dbReference type="RefSeq" id="WP_039401815.1">
    <property type="nucleotide sequence ID" value="NZ_JTDK01000016.1"/>
</dbReference>
<feature type="transmembrane region" description="Helical" evidence="2">
    <location>
        <begin position="768"/>
        <end position="787"/>
    </location>
</feature>
<feature type="transmembrane region" description="Helical" evidence="2">
    <location>
        <begin position="1655"/>
        <end position="1675"/>
    </location>
</feature>
<dbReference type="OrthoDB" id="5096967at2"/>
<feature type="transmembrane region" description="Helical" evidence="2">
    <location>
        <begin position="519"/>
        <end position="536"/>
    </location>
</feature>
<feature type="transmembrane region" description="Helical" evidence="2">
    <location>
        <begin position="192"/>
        <end position="211"/>
    </location>
</feature>
<feature type="transmembrane region" description="Helical" evidence="2">
    <location>
        <begin position="1629"/>
        <end position="1649"/>
    </location>
</feature>
<name>A0A0B1ZY63_9MICO</name>
<feature type="transmembrane region" description="Helical" evidence="2">
    <location>
        <begin position="1471"/>
        <end position="1491"/>
    </location>
</feature>
<feature type="transmembrane region" description="Helical" evidence="2">
    <location>
        <begin position="223"/>
        <end position="240"/>
    </location>
</feature>
<evidence type="ECO:0000256" key="2">
    <source>
        <dbReference type="SAM" id="Phobius"/>
    </source>
</evidence>
<feature type="transmembrane region" description="Helical" evidence="2">
    <location>
        <begin position="163"/>
        <end position="186"/>
    </location>
</feature>
<dbReference type="PANTHER" id="PTHR37471">
    <property type="entry name" value="UNNAMED PRODUCT"/>
    <property type="match status" value="1"/>
</dbReference>
<proteinExistence type="predicted"/>
<feature type="transmembrane region" description="Helical" evidence="2">
    <location>
        <begin position="906"/>
        <end position="926"/>
    </location>
</feature>
<feature type="transmembrane region" description="Helical" evidence="2">
    <location>
        <begin position="1299"/>
        <end position="1318"/>
    </location>
</feature>
<comment type="caution">
    <text evidence="3">The sequence shown here is derived from an EMBL/GenBank/DDBJ whole genome shotgun (WGS) entry which is preliminary data.</text>
</comment>
<feature type="transmembrane region" description="Helical" evidence="2">
    <location>
        <begin position="685"/>
        <end position="706"/>
    </location>
</feature>
<reference evidence="3 4" key="1">
    <citation type="submission" date="2014-11" db="EMBL/GenBank/DDBJ databases">
        <title>Genome sequence of Microbacterium mangrovi MUSC 115(T).</title>
        <authorList>
            <person name="Lee L.-H."/>
        </authorList>
    </citation>
    <scope>NUCLEOTIDE SEQUENCE [LARGE SCALE GENOMIC DNA]</scope>
    <source>
        <strain evidence="3 4">MUSC 115</strain>
    </source>
</reference>